<keyword evidence="2" id="KW-0716">Sensory transduction</keyword>
<evidence type="ECO:0000259" key="3">
    <source>
        <dbReference type="Pfam" id="PF25474"/>
    </source>
</evidence>
<dbReference type="CDD" id="cd00130">
    <property type="entry name" value="PAS"/>
    <property type="match status" value="1"/>
</dbReference>
<dbReference type="InterPro" id="IPR057352">
    <property type="entry name" value="TPR_TmcB/C"/>
</dbReference>
<dbReference type="GO" id="GO:0009881">
    <property type="term" value="F:photoreceptor activity"/>
    <property type="evidence" value="ECO:0007669"/>
    <property type="project" value="UniProtKB-KW"/>
</dbReference>
<dbReference type="Pfam" id="PF25474">
    <property type="entry name" value="TPR_TmcB"/>
    <property type="match status" value="1"/>
</dbReference>
<evidence type="ECO:0000313" key="5">
    <source>
        <dbReference type="Proteomes" id="UP000722791"/>
    </source>
</evidence>
<dbReference type="InterPro" id="IPR035965">
    <property type="entry name" value="PAS-like_dom_sf"/>
</dbReference>
<organism evidence="4 5">
    <name type="scientific">Volvox reticuliferus</name>
    <dbReference type="NCBI Taxonomy" id="1737510"/>
    <lineage>
        <taxon>Eukaryota</taxon>
        <taxon>Viridiplantae</taxon>
        <taxon>Chlorophyta</taxon>
        <taxon>core chlorophytes</taxon>
        <taxon>Chlorophyceae</taxon>
        <taxon>CS clade</taxon>
        <taxon>Chlamydomonadales</taxon>
        <taxon>Volvocaceae</taxon>
        <taxon>Volvox</taxon>
    </lineage>
</organism>
<dbReference type="InterPro" id="IPR052994">
    <property type="entry name" value="Tiny_macrocysts_regulators"/>
</dbReference>
<dbReference type="SUPFAM" id="SSF55785">
    <property type="entry name" value="PYP-like sensor domain (PAS domain)"/>
    <property type="match status" value="1"/>
</dbReference>
<dbReference type="PANTHER" id="PTHR31600">
    <property type="entry name" value="TINY MACROCYSTS PROTEIN B-RELATED"/>
    <property type="match status" value="1"/>
</dbReference>
<dbReference type="Proteomes" id="UP000722791">
    <property type="component" value="Unassembled WGS sequence"/>
</dbReference>
<accession>A0A8J4D8G5</accession>
<evidence type="ECO:0000256" key="1">
    <source>
        <dbReference type="ARBA" id="ARBA00022543"/>
    </source>
</evidence>
<comment type="caution">
    <text evidence="4">The sequence shown here is derived from an EMBL/GenBank/DDBJ whole genome shotgun (WGS) entry which is preliminary data.</text>
</comment>
<dbReference type="EMBL" id="BNCQ01000002">
    <property type="protein sequence ID" value="GIL94979.1"/>
    <property type="molecule type" value="Genomic_DNA"/>
</dbReference>
<feature type="domain" description="TmcB/TmcC TPR repeats" evidence="3">
    <location>
        <begin position="2"/>
        <end position="67"/>
    </location>
</feature>
<sequence>FMHLSRALGKIESSVSQAQTAYRVVLENYGHNPKLVRLYGKFLQTIKNDPWRASEYFAEADRLEEIKNGDARGPLLPDGTPLGRMDEMATAVLVTNASAEIQMANRHTHMLFGYKRGALEGKPLATLLAPHTVRGVTGKLAALANSTHLSASMMSAISMVAGEPDGFEEVVVGMHYDRLAFAVKLYIRKVSGVGEDSTFVAMLEPVPPVRCMASLWVAPNGTVAACDPQFVSNLGWKASEVNGSNLLAFLSVGVSERQPGEDEEMAATRPLDSTGLDLMARLTCPSRASTEIARIEQQTDGIRCSVVHKYDTTPLSGVITVTSTANSDIPIFEVRIKLDKVPTQLLAANRKGAIVHASLELATILKDVPRNGTGGPKFGAGGGSGGTGLGFLQGAGGGGGPRPVGATGGLLPGQPGANTGTLLEVDELAGYTVFDFMPSPWKDMHMKFLKVSSFKP</sequence>
<dbReference type="PANTHER" id="PTHR31600:SF2">
    <property type="entry name" value="GAMETE ENRICHED GENE 10 PROTEIN-RELATED"/>
    <property type="match status" value="1"/>
</dbReference>
<dbReference type="InterPro" id="IPR000014">
    <property type="entry name" value="PAS"/>
</dbReference>
<keyword evidence="1" id="KW-0157">Chromophore</keyword>
<gene>
    <name evidence="4" type="ORF">Vretimale_1081</name>
</gene>
<keyword evidence="1" id="KW-0600">Photoreceptor protein</keyword>
<protein>
    <recommendedName>
        <fullName evidence="3">TmcB/TmcC TPR repeats domain-containing protein</fullName>
    </recommendedName>
</protein>
<evidence type="ECO:0000256" key="2">
    <source>
        <dbReference type="ARBA" id="ARBA00022606"/>
    </source>
</evidence>
<keyword evidence="1" id="KW-0675">Receptor</keyword>
<name>A0A8J4D8G5_9CHLO</name>
<dbReference type="Gene3D" id="3.30.450.20">
    <property type="entry name" value="PAS domain"/>
    <property type="match status" value="1"/>
</dbReference>
<proteinExistence type="predicted"/>
<evidence type="ECO:0000313" key="4">
    <source>
        <dbReference type="EMBL" id="GIL94979.1"/>
    </source>
</evidence>
<feature type="non-terminal residue" evidence="4">
    <location>
        <position position="456"/>
    </location>
</feature>
<dbReference type="AlphaFoldDB" id="A0A8J4D8G5"/>
<reference evidence="4" key="1">
    <citation type="journal article" date="2021" name="Proc. Natl. Acad. Sci. U.S.A.">
        <title>Three genomes in the algal genus Volvox reveal the fate of a haploid sex-determining region after a transition to homothallism.</title>
        <authorList>
            <person name="Yamamoto K."/>
            <person name="Hamaji T."/>
            <person name="Kawai-Toyooka H."/>
            <person name="Matsuzaki R."/>
            <person name="Takahashi F."/>
            <person name="Nishimura Y."/>
            <person name="Kawachi M."/>
            <person name="Noguchi H."/>
            <person name="Minakuchi Y."/>
            <person name="Umen J.G."/>
            <person name="Toyoda A."/>
            <person name="Nozaki H."/>
        </authorList>
    </citation>
    <scope>NUCLEOTIDE SEQUENCE</scope>
    <source>
        <strain evidence="4">NIES-3785</strain>
    </source>
</reference>